<feature type="region of interest" description="Disordered" evidence="5">
    <location>
        <begin position="305"/>
        <end position="343"/>
    </location>
</feature>
<dbReference type="GO" id="GO:0008270">
    <property type="term" value="F:zinc ion binding"/>
    <property type="evidence" value="ECO:0007669"/>
    <property type="project" value="UniProtKB-KW"/>
</dbReference>
<dbReference type="STRING" id="595528.A0A0D2X4S2"/>
<feature type="compositionally biased region" description="Polar residues" evidence="5">
    <location>
        <begin position="1"/>
        <end position="11"/>
    </location>
</feature>
<evidence type="ECO:0000313" key="9">
    <source>
        <dbReference type="Proteomes" id="UP000008743"/>
    </source>
</evidence>
<dbReference type="GO" id="GO:0034247">
    <property type="term" value="P:snoRNA splicing"/>
    <property type="evidence" value="ECO:0007669"/>
    <property type="project" value="TreeGrafter"/>
</dbReference>
<feature type="domain" description="RING-type" evidence="6">
    <location>
        <begin position="251"/>
        <end position="289"/>
    </location>
</feature>
<dbReference type="Pfam" id="PF00642">
    <property type="entry name" value="zf-CCCH"/>
    <property type="match status" value="1"/>
</dbReference>
<dbReference type="InterPro" id="IPR017907">
    <property type="entry name" value="Znf_RING_CS"/>
</dbReference>
<dbReference type="SMART" id="SM00184">
    <property type="entry name" value="RING"/>
    <property type="match status" value="1"/>
</dbReference>
<dbReference type="SUPFAM" id="SSF90229">
    <property type="entry name" value="CCCH zinc finger"/>
    <property type="match status" value="1"/>
</dbReference>
<evidence type="ECO:0000256" key="2">
    <source>
        <dbReference type="ARBA" id="ARBA00022771"/>
    </source>
</evidence>
<dbReference type="InterPro" id="IPR039971">
    <property type="entry name" value="CWC24-like"/>
</dbReference>
<dbReference type="SMART" id="SM00356">
    <property type="entry name" value="ZnF_C3H1"/>
    <property type="match status" value="1"/>
</dbReference>
<dbReference type="Gene3D" id="3.30.40.10">
    <property type="entry name" value="Zinc/RING finger domain, C3HC4 (zinc finger)"/>
    <property type="match status" value="1"/>
</dbReference>
<dbReference type="InParanoid" id="A0A0D2X4S2"/>
<dbReference type="InterPro" id="IPR013083">
    <property type="entry name" value="Znf_RING/FYVE/PHD"/>
</dbReference>
<keyword evidence="3 4" id="KW-0862">Zinc</keyword>
<dbReference type="PROSITE" id="PS50089">
    <property type="entry name" value="ZF_RING_2"/>
    <property type="match status" value="1"/>
</dbReference>
<dbReference type="CDD" id="cd16539">
    <property type="entry name" value="RING-HC_RNF113A_B"/>
    <property type="match status" value="1"/>
</dbReference>
<dbReference type="PROSITE" id="PS00518">
    <property type="entry name" value="ZF_RING_1"/>
    <property type="match status" value="1"/>
</dbReference>
<keyword evidence="2 4" id="KW-0863">Zinc-finger</keyword>
<feature type="compositionally biased region" description="Low complexity" evidence="5">
    <location>
        <begin position="24"/>
        <end position="34"/>
    </location>
</feature>
<dbReference type="EMBL" id="KE346371">
    <property type="protein sequence ID" value="KJE96554.1"/>
    <property type="molecule type" value="Genomic_DNA"/>
</dbReference>
<accession>A0A0D2X4S2</accession>
<name>A0A0D2X4S2_CAPO3</name>
<evidence type="ECO:0000256" key="1">
    <source>
        <dbReference type="ARBA" id="ARBA00022723"/>
    </source>
</evidence>
<feature type="compositionally biased region" description="Acidic residues" evidence="5">
    <location>
        <begin position="67"/>
        <end position="85"/>
    </location>
</feature>
<evidence type="ECO:0000256" key="3">
    <source>
        <dbReference type="ARBA" id="ARBA00022833"/>
    </source>
</evidence>
<dbReference type="eggNOG" id="KOG1813">
    <property type="taxonomic scope" value="Eukaryota"/>
</dbReference>
<keyword evidence="1 4" id="KW-0479">Metal-binding</keyword>
<evidence type="ECO:0000256" key="4">
    <source>
        <dbReference type="PROSITE-ProRule" id="PRU00723"/>
    </source>
</evidence>
<feature type="domain" description="C3H1-type" evidence="7">
    <location>
        <begin position="182"/>
        <end position="210"/>
    </location>
</feature>
<dbReference type="FunFam" id="3.30.40.10:FF:000045">
    <property type="entry name" value="RING finger protein 113A"/>
    <property type="match status" value="1"/>
</dbReference>
<dbReference type="InterPro" id="IPR000571">
    <property type="entry name" value="Znf_CCCH"/>
</dbReference>
<protein>
    <submittedName>
        <fullName evidence="8">Zinc finger protein</fullName>
    </submittedName>
</protein>
<dbReference type="InterPro" id="IPR018957">
    <property type="entry name" value="Znf_C3HC4_RING-type"/>
</dbReference>
<feature type="compositionally biased region" description="Low complexity" evidence="5">
    <location>
        <begin position="107"/>
        <end position="121"/>
    </location>
</feature>
<dbReference type="InterPro" id="IPR001841">
    <property type="entry name" value="Znf_RING"/>
</dbReference>
<dbReference type="Proteomes" id="UP000008743">
    <property type="component" value="Unassembled WGS sequence"/>
</dbReference>
<sequence length="343" mass="37648">MFKKSSQSRPSNLRRRDGDEDEPATAVPSTAAAAAERRVRSQVDDGANDSDEDPSKLKTATKQPAADDADDSDDDASSDDDGEDGDDRKAGHVAKRARLVTTGLDAGTSSTLSAASSSDGSKLATPFEAGRQSLEQRNGGPRMYNEADPVLRKGEATSTGLRGFRAAPMKAAANIRTTVRFDYQMDVCKDYKETGFCGFGDTCKFMHDRGDYKTGWQLDKEWDEHKKAADSKPKTGAKEVFTRDDDLPFACHICRGDFVNPVVTRCKHYFCEKCALEHAKKSSLCAVCQSATNGMFNRAKDLADALKRRQKRQDDSSQKEHEQAMRRSAGNGIANDDEDEIEF</sequence>
<dbReference type="AlphaFoldDB" id="A0A0D2X4S2"/>
<feature type="region of interest" description="Disordered" evidence="5">
    <location>
        <begin position="107"/>
        <end position="146"/>
    </location>
</feature>
<dbReference type="GO" id="GO:0005684">
    <property type="term" value="C:U2-type spliceosomal complex"/>
    <property type="evidence" value="ECO:0007669"/>
    <property type="project" value="TreeGrafter"/>
</dbReference>
<dbReference type="OrthoDB" id="25761at2759"/>
<keyword evidence="9" id="KW-1185">Reference proteome</keyword>
<dbReference type="InterPro" id="IPR036855">
    <property type="entry name" value="Znf_CCCH_sf"/>
</dbReference>
<evidence type="ECO:0000259" key="6">
    <source>
        <dbReference type="PROSITE" id="PS50089"/>
    </source>
</evidence>
<feature type="compositionally biased region" description="Basic and acidic residues" evidence="5">
    <location>
        <begin position="305"/>
        <end position="325"/>
    </location>
</feature>
<dbReference type="Pfam" id="PF00097">
    <property type="entry name" value="zf-C3HC4"/>
    <property type="match status" value="1"/>
</dbReference>
<feature type="zinc finger region" description="C3H1-type" evidence="4">
    <location>
        <begin position="182"/>
        <end position="210"/>
    </location>
</feature>
<organism evidence="8 9">
    <name type="scientific">Capsaspora owczarzaki (strain ATCC 30864)</name>
    <dbReference type="NCBI Taxonomy" id="595528"/>
    <lineage>
        <taxon>Eukaryota</taxon>
        <taxon>Filasterea</taxon>
        <taxon>Capsaspora</taxon>
    </lineage>
</organism>
<gene>
    <name evidence="8" type="ORF">CAOG_006860</name>
</gene>
<dbReference type="PROSITE" id="PS50103">
    <property type="entry name" value="ZF_C3H1"/>
    <property type="match status" value="1"/>
</dbReference>
<dbReference type="SUPFAM" id="SSF57850">
    <property type="entry name" value="RING/U-box"/>
    <property type="match status" value="1"/>
</dbReference>
<evidence type="ECO:0000256" key="5">
    <source>
        <dbReference type="SAM" id="MobiDB-lite"/>
    </source>
</evidence>
<dbReference type="PANTHER" id="PTHR12930:SF0">
    <property type="entry name" value="RING FINGER PROTEIN 113B"/>
    <property type="match status" value="1"/>
</dbReference>
<reference evidence="9" key="1">
    <citation type="submission" date="2011-02" db="EMBL/GenBank/DDBJ databases">
        <title>The Genome Sequence of Capsaspora owczarzaki ATCC 30864.</title>
        <authorList>
            <person name="Russ C."/>
            <person name="Cuomo C."/>
            <person name="Burger G."/>
            <person name="Gray M.W."/>
            <person name="Holland P.W.H."/>
            <person name="King N."/>
            <person name="Lang F.B.F."/>
            <person name="Roger A.J."/>
            <person name="Ruiz-Trillo I."/>
            <person name="Young S.K."/>
            <person name="Zeng Q."/>
            <person name="Gargeya S."/>
            <person name="Alvarado L."/>
            <person name="Berlin A."/>
            <person name="Chapman S.B."/>
            <person name="Chen Z."/>
            <person name="Freedman E."/>
            <person name="Gellesch M."/>
            <person name="Goldberg J."/>
            <person name="Griggs A."/>
            <person name="Gujja S."/>
            <person name="Heilman E."/>
            <person name="Heiman D."/>
            <person name="Howarth C."/>
            <person name="Mehta T."/>
            <person name="Neiman D."/>
            <person name="Pearson M."/>
            <person name="Roberts A."/>
            <person name="Saif S."/>
            <person name="Shea T."/>
            <person name="Shenoy N."/>
            <person name="Sisk P."/>
            <person name="Stolte C."/>
            <person name="Sykes S."/>
            <person name="White J."/>
            <person name="Yandava C."/>
            <person name="Haas B."/>
            <person name="Nusbaum C."/>
            <person name="Birren B."/>
        </authorList>
    </citation>
    <scope>NUCLEOTIDE SEQUENCE</scope>
    <source>
        <strain evidence="9">ATCC 30864</strain>
    </source>
</reference>
<evidence type="ECO:0000313" key="8">
    <source>
        <dbReference type="EMBL" id="KJE96554.1"/>
    </source>
</evidence>
<dbReference type="PANTHER" id="PTHR12930">
    <property type="entry name" value="ZINC FINGER PROTEIN 183"/>
    <property type="match status" value="1"/>
</dbReference>
<dbReference type="PhylomeDB" id="A0A0D2X4S2"/>
<feature type="region of interest" description="Disordered" evidence="5">
    <location>
        <begin position="1"/>
        <end position="94"/>
    </location>
</feature>
<evidence type="ECO:0000259" key="7">
    <source>
        <dbReference type="PROSITE" id="PS50103"/>
    </source>
</evidence>
<proteinExistence type="predicted"/>